<keyword evidence="5 6" id="KW-0472">Membrane</keyword>
<evidence type="ECO:0000256" key="1">
    <source>
        <dbReference type="ARBA" id="ARBA00004651"/>
    </source>
</evidence>
<dbReference type="EMBL" id="JAHXDN010000005">
    <property type="protein sequence ID" value="MBW4709509.1"/>
    <property type="molecule type" value="Genomic_DNA"/>
</dbReference>
<dbReference type="PANTHER" id="PTHR23513">
    <property type="entry name" value="INTEGRAL MEMBRANE EFFLUX PROTEIN-RELATED"/>
    <property type="match status" value="1"/>
</dbReference>
<keyword evidence="4 6" id="KW-1133">Transmembrane helix</keyword>
<dbReference type="GO" id="GO:0022857">
    <property type="term" value="F:transmembrane transporter activity"/>
    <property type="evidence" value="ECO:0007669"/>
    <property type="project" value="InterPro"/>
</dbReference>
<keyword evidence="8" id="KW-1185">Reference proteome</keyword>
<dbReference type="AlphaFoldDB" id="A0A9X1FXB5"/>
<dbReference type="RefSeq" id="WP_219505139.1">
    <property type="nucleotide sequence ID" value="NZ_JAHXDN010000005.1"/>
</dbReference>
<feature type="transmembrane region" description="Helical" evidence="6">
    <location>
        <begin position="47"/>
        <end position="66"/>
    </location>
</feature>
<feature type="transmembrane region" description="Helical" evidence="6">
    <location>
        <begin position="219"/>
        <end position="240"/>
    </location>
</feature>
<dbReference type="Proteomes" id="UP001138661">
    <property type="component" value="Unassembled WGS sequence"/>
</dbReference>
<name>A0A9X1FXB5_9RHOB</name>
<evidence type="ECO:0000256" key="3">
    <source>
        <dbReference type="ARBA" id="ARBA00022692"/>
    </source>
</evidence>
<feature type="transmembrane region" description="Helical" evidence="6">
    <location>
        <begin position="169"/>
        <end position="190"/>
    </location>
</feature>
<keyword evidence="3 6" id="KW-0812">Transmembrane</keyword>
<feature type="transmembrane region" description="Helical" evidence="6">
    <location>
        <begin position="310"/>
        <end position="331"/>
    </location>
</feature>
<evidence type="ECO:0000256" key="2">
    <source>
        <dbReference type="ARBA" id="ARBA00022475"/>
    </source>
</evidence>
<evidence type="ECO:0000256" key="4">
    <source>
        <dbReference type="ARBA" id="ARBA00022989"/>
    </source>
</evidence>
<dbReference type="CDD" id="cd06173">
    <property type="entry name" value="MFS_MefA_like"/>
    <property type="match status" value="1"/>
</dbReference>
<gene>
    <name evidence="7" type="ORF">KX928_17095</name>
</gene>
<evidence type="ECO:0000313" key="7">
    <source>
        <dbReference type="EMBL" id="MBW4709509.1"/>
    </source>
</evidence>
<proteinExistence type="predicted"/>
<feature type="transmembrane region" description="Helical" evidence="6">
    <location>
        <begin position="374"/>
        <end position="393"/>
    </location>
</feature>
<evidence type="ECO:0000256" key="6">
    <source>
        <dbReference type="SAM" id="Phobius"/>
    </source>
</evidence>
<accession>A0A9X1FXB5</accession>
<protein>
    <submittedName>
        <fullName evidence="7">MFS transporter</fullName>
    </submittedName>
</protein>
<dbReference type="GO" id="GO:0005886">
    <property type="term" value="C:plasma membrane"/>
    <property type="evidence" value="ECO:0007669"/>
    <property type="project" value="UniProtKB-SubCell"/>
</dbReference>
<dbReference type="PANTHER" id="PTHR23513:SF18">
    <property type="entry name" value="INTEGRAL MEMBRANE PROTEIN"/>
    <property type="match status" value="1"/>
</dbReference>
<dbReference type="Pfam" id="PF07690">
    <property type="entry name" value="MFS_1"/>
    <property type="match status" value="1"/>
</dbReference>
<comment type="subcellular location">
    <subcellularLocation>
        <location evidence="1">Cell membrane</location>
        <topology evidence="1">Multi-pass membrane protein</topology>
    </subcellularLocation>
</comment>
<sequence>MTSPLANRSFRRLFAAQICSLLGVGLLTVALSLAAYRIGGPVTGGQVLGMLLALKMVAYVVLAPLAETFLAGVPRKRAMVLLDLGRMLLLVPMAFVTETWAIAALAFAFFALAAGFTPLFQSIIPDVLPEEAAYTKALAWSRIAYTLEAVLSPLIAAALLNVASGETLFLAAALSFLGSVVALLITGFPARKTTDRKGSFLTRASLGLRIYARTPRLRGLFLLNLALSLAMAWVLVNSVIYAGARLGDAERFFPMLMAFYGLGAGIGAFVVPRLLRQTTERPVMLAGAYGFALTGAIFALLPPIPFPALPVIWATFGVASSLVLTPGGLVITRSAVSEDRAAVFAAQFSLSHAGWLVAYPLAGWLGGMVSLETSLLILSVVGAVVATAGMSVWPAHDPLKRDHSHPDLPADHPHLKRVPASGPHHSHVHDFHIDELHSTWRQGTI</sequence>
<feature type="transmembrane region" description="Helical" evidence="6">
    <location>
        <begin position="12"/>
        <end position="35"/>
    </location>
</feature>
<feature type="transmembrane region" description="Helical" evidence="6">
    <location>
        <begin position="252"/>
        <end position="271"/>
    </location>
</feature>
<feature type="transmembrane region" description="Helical" evidence="6">
    <location>
        <begin position="283"/>
        <end position="304"/>
    </location>
</feature>
<evidence type="ECO:0000256" key="5">
    <source>
        <dbReference type="ARBA" id="ARBA00023136"/>
    </source>
</evidence>
<reference evidence="7" key="1">
    <citation type="submission" date="2021-07" db="EMBL/GenBank/DDBJ databases">
        <title>Roseobacter insulae sp. nov., isolated from a tidal flat.</title>
        <authorList>
            <person name="Park S."/>
            <person name="Yoon J.-H."/>
        </authorList>
    </citation>
    <scope>NUCLEOTIDE SEQUENCE</scope>
    <source>
        <strain evidence="7">YSTF-M11</strain>
    </source>
</reference>
<evidence type="ECO:0000313" key="8">
    <source>
        <dbReference type="Proteomes" id="UP001138661"/>
    </source>
</evidence>
<keyword evidence="2" id="KW-1003">Cell membrane</keyword>
<organism evidence="7 8">
    <name type="scientific">Roseobacter insulae</name>
    <dbReference type="NCBI Taxonomy" id="2859783"/>
    <lineage>
        <taxon>Bacteria</taxon>
        <taxon>Pseudomonadati</taxon>
        <taxon>Pseudomonadota</taxon>
        <taxon>Alphaproteobacteria</taxon>
        <taxon>Rhodobacterales</taxon>
        <taxon>Roseobacteraceae</taxon>
        <taxon>Roseobacter</taxon>
    </lineage>
</organism>
<dbReference type="InterPro" id="IPR011701">
    <property type="entry name" value="MFS"/>
</dbReference>
<feature type="transmembrane region" description="Helical" evidence="6">
    <location>
        <begin position="343"/>
        <end position="362"/>
    </location>
</feature>
<comment type="caution">
    <text evidence="7">The sequence shown here is derived from an EMBL/GenBank/DDBJ whole genome shotgun (WGS) entry which is preliminary data.</text>
</comment>